<accession>D6PKV5</accession>
<protein>
    <recommendedName>
        <fullName evidence="2">PD-(D/E)XK endonuclease-like domain-containing protein</fullName>
    </recommendedName>
</protein>
<dbReference type="PANTHER" id="PTHR31340:SF3">
    <property type="entry name" value="MITOCHONDRIAL GENOME MAINTENANCE EXONUCLEASE 1"/>
    <property type="match status" value="1"/>
</dbReference>
<evidence type="ECO:0000313" key="1">
    <source>
        <dbReference type="EMBL" id="ADD96356.1"/>
    </source>
</evidence>
<evidence type="ECO:0008006" key="2">
    <source>
        <dbReference type="Google" id="ProtNLM"/>
    </source>
</evidence>
<organism evidence="1">
    <name type="scientific">uncultured organism MedDCM-OCT-S08-C727</name>
    <dbReference type="NCBI Taxonomy" id="743642"/>
    <lineage>
        <taxon>unclassified sequences</taxon>
        <taxon>environmental samples</taxon>
    </lineage>
</organism>
<reference evidence="1" key="1">
    <citation type="journal article" date="2010" name="ISME J.">
        <title>Metagenome of the Mediterranean deep chlorophyll maximum studied by direct and fosmid library 454 pyrosequencing.</title>
        <authorList>
            <person name="Ghai R."/>
            <person name="Martin-Cuadrado A.B."/>
            <person name="Molto A.G."/>
            <person name="Heredia I.G."/>
            <person name="Cabrera R."/>
            <person name="Martin J."/>
            <person name="Verdu M."/>
            <person name="Deschamps P."/>
            <person name="Moreira D."/>
            <person name="Lopez-Garcia P."/>
            <person name="Mira A."/>
            <person name="Rodriguez-Valera F."/>
        </authorList>
    </citation>
    <scope>NUCLEOTIDE SEQUENCE</scope>
</reference>
<name>D6PKV5_9ZZZZ</name>
<proteinExistence type="predicted"/>
<sequence>MLHLWNKKFSYSNLSRATDKTGGRFYSSNGEKVPSVTTILDKTKSQKDKDALIAWKEKVGQIEASRISKESMSRGDKMHKHLEDALHGKQSLDFDIMNDNEKKMSQVILDQALEKKLNEIWGCETPLFYPDSHAGTTDLCGVYNNEESIIDFKSSTKRKEESGLQITFYKPQPTHSLIICNIILILNKALY</sequence>
<dbReference type="PANTHER" id="PTHR31340">
    <property type="entry name" value="MITOCHONDRIAL GENOME MAINTENANCE EXONUCLEASE 1"/>
    <property type="match status" value="1"/>
</dbReference>
<dbReference type="EMBL" id="GU943134">
    <property type="protein sequence ID" value="ADD96356.1"/>
    <property type="molecule type" value="Genomic_DNA"/>
</dbReference>
<dbReference type="AlphaFoldDB" id="D6PKV5"/>